<keyword evidence="1" id="KW-0812">Transmembrane</keyword>
<dbReference type="PANTHER" id="PTHR11161">
    <property type="entry name" value="O-ACYLTRANSFERASE"/>
    <property type="match status" value="1"/>
</dbReference>
<accession>A0ABM0JIK4</accession>
<dbReference type="Pfam" id="PF01757">
    <property type="entry name" value="Acyl_transf_3"/>
    <property type="match status" value="1"/>
</dbReference>
<keyword evidence="1" id="KW-0472">Membrane</keyword>
<feature type="transmembrane region" description="Helical" evidence="1">
    <location>
        <begin position="380"/>
        <end position="401"/>
    </location>
</feature>
<dbReference type="InterPro" id="IPR052728">
    <property type="entry name" value="O2_lipid_transport_reg"/>
</dbReference>
<evidence type="ECO:0000256" key="1">
    <source>
        <dbReference type="SAM" id="Phobius"/>
    </source>
</evidence>
<proteinExistence type="predicted"/>
<gene>
    <name evidence="4 5" type="primary">LOC101856563</name>
</gene>
<evidence type="ECO:0000313" key="4">
    <source>
        <dbReference type="RefSeq" id="XP_005094463.2"/>
    </source>
</evidence>
<organism evidence="3 4">
    <name type="scientific">Aplysia californica</name>
    <name type="common">California sea hare</name>
    <dbReference type="NCBI Taxonomy" id="6500"/>
    <lineage>
        <taxon>Eukaryota</taxon>
        <taxon>Metazoa</taxon>
        <taxon>Spiralia</taxon>
        <taxon>Lophotrochozoa</taxon>
        <taxon>Mollusca</taxon>
        <taxon>Gastropoda</taxon>
        <taxon>Heterobranchia</taxon>
        <taxon>Euthyneura</taxon>
        <taxon>Tectipleura</taxon>
        <taxon>Aplysiida</taxon>
        <taxon>Aplysioidea</taxon>
        <taxon>Aplysiidae</taxon>
        <taxon>Aplysia</taxon>
    </lineage>
</organism>
<feature type="domain" description="Acyltransferase 3" evidence="2">
    <location>
        <begin position="2"/>
        <end position="372"/>
    </location>
</feature>
<dbReference type="RefSeq" id="XP_005094463.2">
    <property type="nucleotide sequence ID" value="XM_005094406.3"/>
</dbReference>
<dbReference type="Proteomes" id="UP000694888">
    <property type="component" value="Unplaced"/>
</dbReference>
<feature type="transmembrane region" description="Helical" evidence="1">
    <location>
        <begin position="96"/>
        <end position="114"/>
    </location>
</feature>
<evidence type="ECO:0000313" key="3">
    <source>
        <dbReference type="Proteomes" id="UP000694888"/>
    </source>
</evidence>
<dbReference type="PANTHER" id="PTHR11161:SF0">
    <property type="entry name" value="O-ACYLTRANSFERASE LIKE PROTEIN"/>
    <property type="match status" value="1"/>
</dbReference>
<keyword evidence="3" id="KW-1185">Reference proteome</keyword>
<dbReference type="InterPro" id="IPR002656">
    <property type="entry name" value="Acyl_transf_3_dom"/>
</dbReference>
<feature type="transmembrane region" description="Helical" evidence="1">
    <location>
        <begin position="182"/>
        <end position="203"/>
    </location>
</feature>
<dbReference type="GeneID" id="101856563"/>
<sequence>MSITWIVMGNVVGILYSHPELLNNQLWLVRMAQSWWMQAFINTTLAADSFFILSGTLGAYNFLSIKSEMDKERNPCNVLSVKEYTLMIVHRIIRIFPNYIILLLLGTNILPYLGTGPHWKIRTQVSQTCKRNWWSNVLFVNNFYDPDHMCLSHTYFLANDFQFFLFSPIVLVPLICKPSVGFTLIGVCVVLEMMVVAGLSRGNNGNVLSMHVNKYWSMIYTKPYSRIGVYCIGLGLGYILYHYDRTWKLKKMPLYTGWVLAVTVTTVLTFVTLDQNGAGSNYVWSWTEIAVYEALSRPAWSLALSWVIFTSSTGQGALVGKFLSARLFLPLCRITYGVFLLHPVIIIVILESSPYSMALTLGQLLMFSFCVLALSHLMSFAMMCCVEFPVTAFESFVILRYKDWQDRRRARKLIGLV</sequence>
<evidence type="ECO:0000313" key="5">
    <source>
        <dbReference type="RefSeq" id="XP_035824662.1"/>
    </source>
</evidence>
<name>A0ABM0JIK4_APLCA</name>
<protein>
    <submittedName>
        <fullName evidence="4 5">Nose resistant to fluoxetine protein 6</fullName>
    </submittedName>
</protein>
<keyword evidence="1" id="KW-1133">Transmembrane helix</keyword>
<reference evidence="4 5" key="1">
    <citation type="submission" date="2025-05" db="UniProtKB">
        <authorList>
            <consortium name="RefSeq"/>
        </authorList>
    </citation>
    <scope>IDENTIFICATION</scope>
</reference>
<feature type="transmembrane region" description="Helical" evidence="1">
    <location>
        <begin position="155"/>
        <end position="175"/>
    </location>
</feature>
<evidence type="ECO:0000259" key="2">
    <source>
        <dbReference type="Pfam" id="PF01757"/>
    </source>
</evidence>
<feature type="transmembrane region" description="Helical" evidence="1">
    <location>
        <begin position="35"/>
        <end position="63"/>
    </location>
</feature>
<feature type="transmembrane region" description="Helical" evidence="1">
    <location>
        <begin position="223"/>
        <end position="241"/>
    </location>
</feature>
<feature type="transmembrane region" description="Helical" evidence="1">
    <location>
        <begin position="253"/>
        <end position="273"/>
    </location>
</feature>
<dbReference type="RefSeq" id="XP_035824662.1">
    <property type="nucleotide sequence ID" value="XM_035968769.1"/>
</dbReference>
<feature type="transmembrane region" description="Helical" evidence="1">
    <location>
        <begin position="327"/>
        <end position="350"/>
    </location>
</feature>